<comment type="caution">
    <text evidence="2">The sequence shown here is derived from an EMBL/GenBank/DDBJ whole genome shotgun (WGS) entry which is preliminary data.</text>
</comment>
<keyword evidence="1" id="KW-0812">Transmembrane</keyword>
<protein>
    <submittedName>
        <fullName evidence="2">Uncharacterized protein</fullName>
    </submittedName>
</protein>
<gene>
    <name evidence="2" type="ORF">DET52_10991</name>
</gene>
<dbReference type="EMBL" id="SNWI01000009">
    <property type="protein sequence ID" value="TDN97689.1"/>
    <property type="molecule type" value="Genomic_DNA"/>
</dbReference>
<feature type="transmembrane region" description="Helical" evidence="1">
    <location>
        <begin position="58"/>
        <end position="77"/>
    </location>
</feature>
<proteinExistence type="predicted"/>
<organism evidence="2 3">
    <name type="scientific">Sunxiuqinia elliptica</name>
    <dbReference type="NCBI Taxonomy" id="655355"/>
    <lineage>
        <taxon>Bacteria</taxon>
        <taxon>Pseudomonadati</taxon>
        <taxon>Bacteroidota</taxon>
        <taxon>Bacteroidia</taxon>
        <taxon>Marinilabiliales</taxon>
        <taxon>Prolixibacteraceae</taxon>
        <taxon>Sunxiuqinia</taxon>
    </lineage>
</organism>
<dbReference type="OrthoDB" id="960433at2"/>
<reference evidence="2 3" key="1">
    <citation type="submission" date="2019-03" db="EMBL/GenBank/DDBJ databases">
        <title>Freshwater and sediment microbial communities from various areas in North America, analyzing microbe dynamics in response to fracking.</title>
        <authorList>
            <person name="Lamendella R."/>
        </authorList>
    </citation>
    <scope>NUCLEOTIDE SEQUENCE [LARGE SCALE GENOMIC DNA]</scope>
    <source>
        <strain evidence="2 3">114D</strain>
    </source>
</reference>
<accession>A0A4R6GQW8</accession>
<evidence type="ECO:0000256" key="1">
    <source>
        <dbReference type="SAM" id="Phobius"/>
    </source>
</evidence>
<keyword evidence="1" id="KW-0472">Membrane</keyword>
<evidence type="ECO:0000313" key="3">
    <source>
        <dbReference type="Proteomes" id="UP000294848"/>
    </source>
</evidence>
<feature type="transmembrane region" description="Helical" evidence="1">
    <location>
        <begin position="33"/>
        <end position="52"/>
    </location>
</feature>
<dbReference type="AlphaFoldDB" id="A0A4R6GQW8"/>
<dbReference type="Proteomes" id="UP000294848">
    <property type="component" value="Unassembled WGS sequence"/>
</dbReference>
<sequence>MSIFELIGELFNPGQVGEIDFNDSRETYHRKFITIRLVISLLLLGLLEYLFLRYPKHYNDFVYILKVNAFLLIYLLISFKIKIRSNSDNLGWVPFLIDNPFRISDDFNRFLVVLKVLFMPGKYISSSIHDFYKSIVTK</sequence>
<dbReference type="RefSeq" id="WP_133466283.1">
    <property type="nucleotide sequence ID" value="NZ_SNWI01000009.1"/>
</dbReference>
<name>A0A4R6GQW8_9BACT</name>
<evidence type="ECO:0000313" key="2">
    <source>
        <dbReference type="EMBL" id="TDN97689.1"/>
    </source>
</evidence>
<keyword evidence="1" id="KW-1133">Transmembrane helix</keyword>